<dbReference type="InterPro" id="IPR003594">
    <property type="entry name" value="HATPase_dom"/>
</dbReference>
<name>A0A7H9ANY5_9FLAO</name>
<evidence type="ECO:0000313" key="9">
    <source>
        <dbReference type="EMBL" id="QLG44975.1"/>
    </source>
</evidence>
<evidence type="ECO:0000256" key="3">
    <source>
        <dbReference type="ARBA" id="ARBA00022553"/>
    </source>
</evidence>
<dbReference type="CDD" id="cd00082">
    <property type="entry name" value="HisKA"/>
    <property type="match status" value="1"/>
</dbReference>
<proteinExistence type="predicted"/>
<evidence type="ECO:0000256" key="4">
    <source>
        <dbReference type="ARBA" id="ARBA00022679"/>
    </source>
</evidence>
<feature type="coiled-coil region" evidence="6">
    <location>
        <begin position="605"/>
        <end position="632"/>
    </location>
</feature>
<dbReference type="CDD" id="cd00130">
    <property type="entry name" value="PAS"/>
    <property type="match status" value="1"/>
</dbReference>
<gene>
    <name evidence="9" type="ORF">HYG79_06290</name>
</gene>
<keyword evidence="6" id="KW-0175">Coiled coil</keyword>
<keyword evidence="10" id="KW-1185">Reference proteome</keyword>
<dbReference type="SUPFAM" id="SSF55785">
    <property type="entry name" value="PYP-like sensor domain (PAS domain)"/>
    <property type="match status" value="3"/>
</dbReference>
<dbReference type="SMART" id="SM00387">
    <property type="entry name" value="HATPase_c"/>
    <property type="match status" value="1"/>
</dbReference>
<evidence type="ECO:0000256" key="1">
    <source>
        <dbReference type="ARBA" id="ARBA00000085"/>
    </source>
</evidence>
<dbReference type="PROSITE" id="PS50109">
    <property type="entry name" value="HIS_KIN"/>
    <property type="match status" value="1"/>
</dbReference>
<keyword evidence="7" id="KW-0812">Transmembrane</keyword>
<dbReference type="InterPro" id="IPR052162">
    <property type="entry name" value="Sensor_kinase/Photoreceptor"/>
</dbReference>
<keyword evidence="4" id="KW-0808">Transferase</keyword>
<dbReference type="Proteomes" id="UP000509302">
    <property type="component" value="Chromosome"/>
</dbReference>
<evidence type="ECO:0000256" key="2">
    <source>
        <dbReference type="ARBA" id="ARBA00012438"/>
    </source>
</evidence>
<keyword evidence="5" id="KW-0418">Kinase</keyword>
<dbReference type="SUPFAM" id="SSF55874">
    <property type="entry name" value="ATPase domain of HSP90 chaperone/DNA topoisomerase II/histidine kinase"/>
    <property type="match status" value="1"/>
</dbReference>
<feature type="transmembrane region" description="Helical" evidence="7">
    <location>
        <begin position="177"/>
        <end position="200"/>
    </location>
</feature>
<evidence type="ECO:0000313" key="10">
    <source>
        <dbReference type="Proteomes" id="UP000509302"/>
    </source>
</evidence>
<dbReference type="NCBIfam" id="TIGR00229">
    <property type="entry name" value="sensory_box"/>
    <property type="match status" value="2"/>
</dbReference>
<dbReference type="RefSeq" id="WP_179241265.1">
    <property type="nucleotide sequence ID" value="NZ_CP058595.1"/>
</dbReference>
<dbReference type="KEGG" id="cagg:HYG79_06290"/>
<dbReference type="SMART" id="SM00388">
    <property type="entry name" value="HisKA"/>
    <property type="match status" value="1"/>
</dbReference>
<dbReference type="EC" id="2.7.13.3" evidence="2"/>
<dbReference type="InterPro" id="IPR003661">
    <property type="entry name" value="HisK_dim/P_dom"/>
</dbReference>
<dbReference type="Pfam" id="PF00512">
    <property type="entry name" value="HisKA"/>
    <property type="match status" value="1"/>
</dbReference>
<protein>
    <recommendedName>
        <fullName evidence="2">histidine kinase</fullName>
        <ecNumber evidence="2">2.7.13.3</ecNumber>
    </recommendedName>
</protein>
<dbReference type="InterPro" id="IPR004358">
    <property type="entry name" value="Sig_transdc_His_kin-like_C"/>
</dbReference>
<reference evidence="9 10" key="1">
    <citation type="journal article" date="2006" name="Int. J. Syst. Evol. Microbiol.">
        <title>Costertonia aggregata gen. nov., sp. nov., a mesophilic marine bacterium of the family Flavobacteriaceae, isolated from a mature biofilm.</title>
        <authorList>
            <person name="Kwon K.K."/>
            <person name="Lee Y.K."/>
            <person name="Lee H.K."/>
        </authorList>
    </citation>
    <scope>NUCLEOTIDE SEQUENCE [LARGE SCALE GENOMIC DNA]</scope>
    <source>
        <strain evidence="9 10">KCCM 42265</strain>
    </source>
</reference>
<dbReference type="Pfam" id="PF02518">
    <property type="entry name" value="HATPase_c"/>
    <property type="match status" value="1"/>
</dbReference>
<dbReference type="PANTHER" id="PTHR43304:SF1">
    <property type="entry name" value="PAC DOMAIN-CONTAINING PROTEIN"/>
    <property type="match status" value="1"/>
</dbReference>
<feature type="domain" description="Histidine kinase" evidence="8">
    <location>
        <begin position="632"/>
        <end position="857"/>
    </location>
</feature>
<evidence type="ECO:0000256" key="6">
    <source>
        <dbReference type="SAM" id="Coils"/>
    </source>
</evidence>
<organism evidence="9 10">
    <name type="scientific">Costertonia aggregata</name>
    <dbReference type="NCBI Taxonomy" id="343403"/>
    <lineage>
        <taxon>Bacteria</taxon>
        <taxon>Pseudomonadati</taxon>
        <taxon>Bacteroidota</taxon>
        <taxon>Flavobacteriia</taxon>
        <taxon>Flavobacteriales</taxon>
        <taxon>Flavobacteriaceae</taxon>
        <taxon>Costertonia</taxon>
    </lineage>
</organism>
<sequence>MIKPSKYFIVLLILATALLAFIGSRSYKQIQELRESADMVAHTLRVEAEINHLFSQFAMMQSEVFEARLRNETKTPNVLRIKKDSVDAIVKRLRRLTSDNPQQQRYLQQVDTQQAKLYSALRLFKAYVPNTVEAPEYGEALNTVSTVMDSLETVKAAMLNTEEELLRQRQVAYQKSYYFTPFMTLFLGMFALAIFLFSFLRINRERKQTKRANDFVQNVLKSSPNIVSHFEPVLNEKKEVVDFKFLFTSEQIEGITNDSQNEIIGTNLTHSFPEVLENGLFELMKTCLVTGETQTHEALYDFDGEKMWFTNTINKLGNGVTNTARDTTKEKNAEAKLKAFNERLEEQNLTLLDSRGFLNNIFKSISSVVMNLASVRDEKGKIVDFEILFMNDAINEVTGDIPETIKHKKASEIFPTIFTSGVFEKLVACIEENRQMEYETSYEKDGHTLWFQATAIKLNDGVTVTTRDITEEKRKSEELVSLNEQLAIQNSIFKDAEEVANIGSYVGYLRENQAWISDNFYRILGHEPHDFEITFEKFKEFVHPDDLEIYEQIRNETLGLGTADSHRHRIITKGGTIKHLHVNGQMIIKDGNQISVGVVRDVTKEVKSERRLKSKNEELKRSNAELESFNRVASHDLQEPMRKIQMFISRISDSELERLSEKGRMYFDKINGSANRMQTLIKYLLAYSRINKNQKEFVPVDLNETVAKVLGDLDERISESDVEIAVDELPTLKGIPFQIEQLLNNLISNAIKYRSTTEKSKIVIDCKKLSRSRITDEFDKKKKYYYRLSIMDNGIGFAQENAEKIFELFERLHQRNEYSGTGIGLAICKKIAENHNGHIVAESEKGKGATFCVYLPA</sequence>
<dbReference type="InterPro" id="IPR035965">
    <property type="entry name" value="PAS-like_dom_sf"/>
</dbReference>
<accession>A0A7H9ANY5</accession>
<dbReference type="Gene3D" id="1.10.287.130">
    <property type="match status" value="1"/>
</dbReference>
<dbReference type="GO" id="GO:0000155">
    <property type="term" value="F:phosphorelay sensor kinase activity"/>
    <property type="evidence" value="ECO:0007669"/>
    <property type="project" value="InterPro"/>
</dbReference>
<comment type="catalytic activity">
    <reaction evidence="1">
        <text>ATP + protein L-histidine = ADP + protein N-phospho-L-histidine.</text>
        <dbReference type="EC" id="2.7.13.3"/>
    </reaction>
</comment>
<dbReference type="Gene3D" id="3.30.565.10">
    <property type="entry name" value="Histidine kinase-like ATPase, C-terminal domain"/>
    <property type="match status" value="1"/>
</dbReference>
<evidence type="ECO:0000259" key="8">
    <source>
        <dbReference type="PROSITE" id="PS50109"/>
    </source>
</evidence>
<dbReference type="PRINTS" id="PR00344">
    <property type="entry name" value="BCTRLSENSOR"/>
</dbReference>
<dbReference type="InterPro" id="IPR000014">
    <property type="entry name" value="PAS"/>
</dbReference>
<keyword evidence="7" id="KW-0472">Membrane</keyword>
<dbReference type="Gene3D" id="3.30.450.20">
    <property type="entry name" value="PAS domain"/>
    <property type="match status" value="3"/>
</dbReference>
<dbReference type="InterPro" id="IPR036890">
    <property type="entry name" value="HATPase_C_sf"/>
</dbReference>
<dbReference type="AlphaFoldDB" id="A0A7H9ANY5"/>
<dbReference type="InterPro" id="IPR036097">
    <property type="entry name" value="HisK_dim/P_sf"/>
</dbReference>
<keyword evidence="3" id="KW-0597">Phosphoprotein</keyword>
<dbReference type="SUPFAM" id="SSF47384">
    <property type="entry name" value="Homodimeric domain of signal transducing histidine kinase"/>
    <property type="match status" value="1"/>
</dbReference>
<dbReference type="PANTHER" id="PTHR43304">
    <property type="entry name" value="PHYTOCHROME-LIKE PROTEIN CPH1"/>
    <property type="match status" value="1"/>
</dbReference>
<dbReference type="InterPro" id="IPR013655">
    <property type="entry name" value="PAS_fold_3"/>
</dbReference>
<evidence type="ECO:0000256" key="5">
    <source>
        <dbReference type="ARBA" id="ARBA00022777"/>
    </source>
</evidence>
<dbReference type="Pfam" id="PF08447">
    <property type="entry name" value="PAS_3"/>
    <property type="match status" value="1"/>
</dbReference>
<dbReference type="InterPro" id="IPR005467">
    <property type="entry name" value="His_kinase_dom"/>
</dbReference>
<keyword evidence="7" id="KW-1133">Transmembrane helix</keyword>
<evidence type="ECO:0000256" key="7">
    <source>
        <dbReference type="SAM" id="Phobius"/>
    </source>
</evidence>
<dbReference type="FunFam" id="3.30.565.10:FF:000006">
    <property type="entry name" value="Sensor histidine kinase WalK"/>
    <property type="match status" value="1"/>
</dbReference>
<dbReference type="Pfam" id="PF13426">
    <property type="entry name" value="PAS_9"/>
    <property type="match status" value="1"/>
</dbReference>
<dbReference type="EMBL" id="CP058595">
    <property type="protein sequence ID" value="QLG44975.1"/>
    <property type="molecule type" value="Genomic_DNA"/>
</dbReference>